<proteinExistence type="predicted"/>
<gene>
    <name evidence="2" type="ORF">Fot_11544</name>
</gene>
<evidence type="ECO:0000313" key="2">
    <source>
        <dbReference type="EMBL" id="KAL2550014.1"/>
    </source>
</evidence>
<organism evidence="2 3">
    <name type="scientific">Forsythia ovata</name>
    <dbReference type="NCBI Taxonomy" id="205694"/>
    <lineage>
        <taxon>Eukaryota</taxon>
        <taxon>Viridiplantae</taxon>
        <taxon>Streptophyta</taxon>
        <taxon>Embryophyta</taxon>
        <taxon>Tracheophyta</taxon>
        <taxon>Spermatophyta</taxon>
        <taxon>Magnoliopsida</taxon>
        <taxon>eudicotyledons</taxon>
        <taxon>Gunneridae</taxon>
        <taxon>Pentapetalae</taxon>
        <taxon>asterids</taxon>
        <taxon>lamiids</taxon>
        <taxon>Lamiales</taxon>
        <taxon>Oleaceae</taxon>
        <taxon>Forsythieae</taxon>
        <taxon>Forsythia</taxon>
    </lineage>
</organism>
<dbReference type="AlphaFoldDB" id="A0ABD1WJZ8"/>
<feature type="compositionally biased region" description="Basic and acidic residues" evidence="1">
    <location>
        <begin position="1"/>
        <end position="16"/>
    </location>
</feature>
<dbReference type="EMBL" id="JBFOLJ010000003">
    <property type="protein sequence ID" value="KAL2550014.1"/>
    <property type="molecule type" value="Genomic_DNA"/>
</dbReference>
<keyword evidence="3" id="KW-1185">Reference proteome</keyword>
<dbReference type="Gene3D" id="3.40.50.720">
    <property type="entry name" value="NAD(P)-binding Rossmann-like Domain"/>
    <property type="match status" value="1"/>
</dbReference>
<reference evidence="3" key="1">
    <citation type="submission" date="2024-07" db="EMBL/GenBank/DDBJ databases">
        <title>Two chromosome-level genome assemblies of Korean endemic species Abeliophyllum distichum and Forsythia ovata (Oleaceae).</title>
        <authorList>
            <person name="Jang H."/>
        </authorList>
    </citation>
    <scope>NUCLEOTIDE SEQUENCE [LARGE SCALE GENOMIC DNA]</scope>
</reference>
<comment type="caution">
    <text evidence="2">The sequence shown here is derived from an EMBL/GenBank/DDBJ whole genome shotgun (WGS) entry which is preliminary data.</text>
</comment>
<accession>A0ABD1WJZ8</accession>
<protein>
    <submittedName>
        <fullName evidence="2">Ketol-acid reductoisomerase (NADP(+))</fullName>
    </submittedName>
</protein>
<evidence type="ECO:0000256" key="1">
    <source>
        <dbReference type="SAM" id="MobiDB-lite"/>
    </source>
</evidence>
<name>A0ABD1WJZ8_9LAMI</name>
<dbReference type="Proteomes" id="UP001604277">
    <property type="component" value="Unassembled WGS sequence"/>
</dbReference>
<sequence>MERKIPNLRGRSERGESGLIRSDPTSNYTYDFEIGSGDSPNLHDVEIMDGCPGINSKVTMEGLPYIMLQKEDFIMQFINCLKIHKINVGLSTGVTGSVMLRSGHLSDLIYQLQELMKTINDAETSPRKYDGAQLSAQGPAEAQNLRDSLAEAKSDIVVKGSRSFTETRATRFTEENGTLGDIWETLWQ</sequence>
<feature type="region of interest" description="Disordered" evidence="1">
    <location>
        <begin position="1"/>
        <end position="24"/>
    </location>
</feature>
<evidence type="ECO:0000313" key="3">
    <source>
        <dbReference type="Proteomes" id="UP001604277"/>
    </source>
</evidence>